<evidence type="ECO:0000313" key="4">
    <source>
        <dbReference type="EMBL" id="RVX38937.1"/>
    </source>
</evidence>
<evidence type="ECO:0000256" key="1">
    <source>
        <dbReference type="ARBA" id="ARBA00023015"/>
    </source>
</evidence>
<dbReference type="AlphaFoldDB" id="A0A438LZZ9"/>
<comment type="caution">
    <text evidence="4">The sequence shown here is derived from an EMBL/GenBank/DDBJ whole genome shotgun (WGS) entry which is preliminary data.</text>
</comment>
<keyword evidence="3" id="KW-1133">Transmembrane helix</keyword>
<proteinExistence type="predicted"/>
<gene>
    <name evidence="4" type="ORF">EDD27_1266</name>
</gene>
<dbReference type="Gene3D" id="1.10.10.1320">
    <property type="entry name" value="Anti-sigma factor, zinc-finger domain"/>
    <property type="match status" value="1"/>
</dbReference>
<dbReference type="EMBL" id="SAUN01000001">
    <property type="protein sequence ID" value="RVX38937.1"/>
    <property type="molecule type" value="Genomic_DNA"/>
</dbReference>
<keyword evidence="5" id="KW-1185">Reference proteome</keyword>
<feature type="transmembrane region" description="Helical" evidence="3">
    <location>
        <begin position="211"/>
        <end position="230"/>
    </location>
</feature>
<keyword evidence="3" id="KW-0472">Membrane</keyword>
<dbReference type="InterPro" id="IPR041916">
    <property type="entry name" value="Anti_sigma_zinc_sf"/>
</dbReference>
<dbReference type="Proteomes" id="UP000284824">
    <property type="component" value="Unassembled WGS sequence"/>
</dbReference>
<evidence type="ECO:0000313" key="5">
    <source>
        <dbReference type="Proteomes" id="UP000284824"/>
    </source>
</evidence>
<evidence type="ECO:0000256" key="3">
    <source>
        <dbReference type="SAM" id="Phobius"/>
    </source>
</evidence>
<keyword evidence="3" id="KW-0812">Transmembrane</keyword>
<keyword evidence="2" id="KW-0804">Transcription</keyword>
<feature type="transmembrane region" description="Helical" evidence="3">
    <location>
        <begin position="115"/>
        <end position="136"/>
    </location>
</feature>
<sequence length="263" mass="27465">MTGWHISDDLRERYLAGTLEAALAMSVDAHLGRCAECRAAVPYERDWLEASWARLETELIRPRPSMGERVLRYGGVPGHLARLLSATSTMSRAWVVAVAAALGFAVLAARQETDVVTAFLVAAPVLPLTGIALAYGPHVDRAHELMAATPLAGPRLLLTRATTVLAVATFLAAIASPLLPAPPGLSAAWLLPSLATSSGCLALSSRLPVPIAALAVGGLWLAIVGTGGLASGSWLAVFGPVAQIVYGSIALLMSFRVYRVSIA</sequence>
<organism evidence="4 5">
    <name type="scientific">Nonomuraea polychroma</name>
    <dbReference type="NCBI Taxonomy" id="46176"/>
    <lineage>
        <taxon>Bacteria</taxon>
        <taxon>Bacillati</taxon>
        <taxon>Actinomycetota</taxon>
        <taxon>Actinomycetes</taxon>
        <taxon>Streptosporangiales</taxon>
        <taxon>Streptosporangiaceae</taxon>
        <taxon>Nonomuraea</taxon>
    </lineage>
</organism>
<feature type="transmembrane region" description="Helical" evidence="3">
    <location>
        <begin position="92"/>
        <end position="109"/>
    </location>
</feature>
<dbReference type="RefSeq" id="WP_127931504.1">
    <property type="nucleotide sequence ID" value="NZ_SAUN01000001.1"/>
</dbReference>
<keyword evidence="1" id="KW-0805">Transcription regulation</keyword>
<feature type="transmembrane region" description="Helical" evidence="3">
    <location>
        <begin position="157"/>
        <end position="179"/>
    </location>
</feature>
<dbReference type="OrthoDB" id="3822520at2"/>
<protein>
    <submittedName>
        <fullName evidence="4">Uncharacterized protein</fullName>
    </submittedName>
</protein>
<feature type="transmembrane region" description="Helical" evidence="3">
    <location>
        <begin position="236"/>
        <end position="258"/>
    </location>
</feature>
<reference evidence="4 5" key="1">
    <citation type="submission" date="2019-01" db="EMBL/GenBank/DDBJ databases">
        <title>Sequencing the genomes of 1000 actinobacteria strains.</title>
        <authorList>
            <person name="Klenk H.-P."/>
        </authorList>
    </citation>
    <scope>NUCLEOTIDE SEQUENCE [LARGE SCALE GENOMIC DNA]</scope>
    <source>
        <strain evidence="4 5">DSM 43925</strain>
    </source>
</reference>
<name>A0A438LZZ9_9ACTN</name>
<evidence type="ECO:0000256" key="2">
    <source>
        <dbReference type="ARBA" id="ARBA00023163"/>
    </source>
</evidence>
<accession>A0A438LZZ9</accession>